<proteinExistence type="predicted"/>
<dbReference type="EMBL" id="DABALL010000053">
    <property type="protein sequence ID" value="HAH1421298.1"/>
    <property type="molecule type" value="Genomic_DNA"/>
</dbReference>
<geneLocation type="plasmid" evidence="1">
    <name>unnamed</name>
</geneLocation>
<evidence type="ECO:0000313" key="1">
    <source>
        <dbReference type="EMBL" id="AMF86894.1"/>
    </source>
</evidence>
<sequence length="75" mass="8822">MIIILGVLLLLSLFFNIWFWDHYMRVIPLSADKSSMFAIASSCENPRWVQEVESRGGMTRKEWADFVDRNFNPPK</sequence>
<reference evidence="2" key="4">
    <citation type="submission" date="2018-08" db="EMBL/GenBank/DDBJ databases">
        <authorList>
            <consortium name="NCBI Pathogen Detection Project"/>
        </authorList>
    </citation>
    <scope>NUCLEOTIDE SEQUENCE</scope>
    <source>
        <strain evidence="2">W1_5_ERB1</strain>
    </source>
</reference>
<geneLocation type="plasmid" evidence="3">
    <name>RCS78_p</name>
</geneLocation>
<keyword evidence="1" id="KW-0614">Plasmid</keyword>
<dbReference type="EMBL" id="LT985296">
    <property type="protein sequence ID" value="SPE03331.1"/>
    <property type="molecule type" value="Genomic_DNA"/>
</dbReference>
<dbReference type="EMBL" id="CP014090">
    <property type="protein sequence ID" value="AMF86894.1"/>
    <property type="molecule type" value="Genomic_DNA"/>
</dbReference>
<evidence type="ECO:0000313" key="2">
    <source>
        <dbReference type="EMBL" id="HAH1421298.1"/>
    </source>
</evidence>
<protein>
    <submittedName>
        <fullName evidence="1">Uncharacterized protein</fullName>
    </submittedName>
</protein>
<dbReference type="Proteomes" id="UP000844228">
    <property type="component" value="Unassembled WGS sequence"/>
</dbReference>
<dbReference type="AlphaFoldDB" id="A0A140CLQ4"/>
<accession>A0A140CLQ4</accession>
<organism evidence="1">
    <name type="scientific">Escherichia coli</name>
    <dbReference type="NCBI Taxonomy" id="562"/>
    <lineage>
        <taxon>Bacteria</taxon>
        <taxon>Pseudomonadati</taxon>
        <taxon>Pseudomonadota</taxon>
        <taxon>Gammaproteobacteria</taxon>
        <taxon>Enterobacterales</taxon>
        <taxon>Enterobacteriaceae</taxon>
        <taxon>Escherichia</taxon>
    </lineage>
</organism>
<evidence type="ECO:0000313" key="3">
    <source>
        <dbReference type="EMBL" id="SPE03331.1"/>
    </source>
</evidence>
<gene>
    <name evidence="1" type="ORF">AL551_00530</name>
    <name evidence="2" type="ORF">HHH44_004760</name>
    <name evidence="3" type="ORF">RCS78_P0243</name>
</gene>
<reference evidence="3" key="3">
    <citation type="submission" date="2018-02" db="EMBL/GenBank/DDBJ databases">
        <authorList>
            <person name="Cohen D.B."/>
            <person name="Kent A.D."/>
        </authorList>
    </citation>
    <scope>NUCLEOTIDE SEQUENCE</scope>
    <source>
        <strain evidence="3">1454</strain>
        <plasmid evidence="3">RCS78_p</plasmid>
    </source>
</reference>
<reference evidence="1" key="2">
    <citation type="submission" date="2018-01" db="EMBL/GenBank/DDBJ databases">
        <title>FDA dAtabase for Regulatory Grade micrObial Sequences (FDA-ARGOS): Supporting development and validation of Infectious Disease Dx tests.</title>
        <authorList>
            <person name="Case J."/>
            <person name="Tallon L."/>
            <person name="Sadzewicz L."/>
            <person name="Sengamalay N."/>
            <person name="Nagaraj S."/>
            <person name="Vavikolanu K."/>
            <person name="Aluvathingal J."/>
            <person name="Nadendla S."/>
            <person name="Hobson J."/>
            <person name="Sichtig H."/>
        </authorList>
    </citation>
    <scope>NUCLEOTIDE SEQUENCE</scope>
    <source>
        <strain evidence="1">FDAARGOS_95</strain>
        <plasmid evidence="1">unnamed</plasmid>
    </source>
</reference>
<dbReference type="RefSeq" id="WP_000583905.1">
    <property type="nucleotide sequence ID" value="NC_023277.2"/>
</dbReference>
<reference evidence="2" key="1">
    <citation type="journal article" date="2018" name="Genome Biol.">
        <title>SKESA: strategic k-mer extension for scrupulous assemblies.</title>
        <authorList>
            <person name="Souvorov A."/>
            <person name="Agarwala R."/>
            <person name="Lipman D.J."/>
        </authorList>
    </citation>
    <scope>NUCLEOTIDE SEQUENCE [LARGE SCALE GENOMIC DNA]</scope>
    <source>
        <strain evidence="2">W1_5_ERB1</strain>
    </source>
</reference>
<name>A0A140CLQ4_ECOLX</name>